<feature type="transmembrane region" description="Helical" evidence="9">
    <location>
        <begin position="262"/>
        <end position="281"/>
    </location>
</feature>
<keyword evidence="12" id="KW-1185">Reference proteome</keyword>
<dbReference type="Pfam" id="PF13231">
    <property type="entry name" value="PMT_2"/>
    <property type="match status" value="1"/>
</dbReference>
<dbReference type="eggNOG" id="COG5305">
    <property type="taxonomic scope" value="Bacteria"/>
</dbReference>
<evidence type="ECO:0000256" key="7">
    <source>
        <dbReference type="ARBA" id="ARBA00023136"/>
    </source>
</evidence>
<feature type="transmembrane region" description="Helical" evidence="9">
    <location>
        <begin position="156"/>
        <end position="181"/>
    </location>
</feature>
<accession>A0A0A6UWE0</accession>
<name>A0A0A6UWE0_ACTUT</name>
<evidence type="ECO:0000256" key="3">
    <source>
        <dbReference type="ARBA" id="ARBA00022676"/>
    </source>
</evidence>
<feature type="transmembrane region" description="Helical" evidence="9">
    <location>
        <begin position="193"/>
        <end position="217"/>
    </location>
</feature>
<dbReference type="PANTHER" id="PTHR33908:SF3">
    <property type="entry name" value="UNDECAPRENYL PHOSPHATE-ALPHA-4-AMINO-4-DEOXY-L-ARABINOSE ARABINOSYL TRANSFERASE"/>
    <property type="match status" value="1"/>
</dbReference>
<keyword evidence="5 9" id="KW-0812">Transmembrane</keyword>
<feature type="transmembrane region" description="Helical" evidence="9">
    <location>
        <begin position="79"/>
        <end position="100"/>
    </location>
</feature>
<keyword evidence="2" id="KW-1003">Cell membrane</keyword>
<comment type="subcellular location">
    <subcellularLocation>
        <location evidence="1">Cell membrane</location>
        <topology evidence="1">Multi-pass membrane protein</topology>
    </subcellularLocation>
</comment>
<dbReference type="OrthoDB" id="5318634at2"/>
<organism evidence="11 12">
    <name type="scientific">Actinoplanes utahensis</name>
    <dbReference type="NCBI Taxonomy" id="1869"/>
    <lineage>
        <taxon>Bacteria</taxon>
        <taxon>Bacillati</taxon>
        <taxon>Actinomycetota</taxon>
        <taxon>Actinomycetes</taxon>
        <taxon>Micromonosporales</taxon>
        <taxon>Micromonosporaceae</taxon>
        <taxon>Actinoplanes</taxon>
    </lineage>
</organism>
<dbReference type="GO" id="GO:0009103">
    <property type="term" value="P:lipopolysaccharide biosynthetic process"/>
    <property type="evidence" value="ECO:0007669"/>
    <property type="project" value="UniProtKB-ARBA"/>
</dbReference>
<dbReference type="STRING" id="1869.MB27_00985"/>
<keyword evidence="3" id="KW-0328">Glycosyltransferase</keyword>
<sequence>MVRAVLVTVPAFAVPGVTAAVLAGWALDRPAFWADELATRGAIALDWDQLWQLSESVDAVLTPYYVVLKFLTGGAGDAVALRLPSLIAVVATTLVVVALGRRAGGETTGLLSGLLFAVLPVSSRYAQEARPYAFVMLFAALSLLALLLLLDRPTLWRAVGYAAAVAVTGLFHPLSALLMLAGHAVIGWRRWKLWTIAAAVGSLTAIVISVRAAGQAAQVSWIDTVDTDTVRRLPEQLFVSGIAGGLVLGLAVAGLRRDRVTMALAGAGLLPPALLLIAGTVAPVWVARYALVAVPALVVLAVRTAARTGRIKAALVVALTAFLAYPAQLDIRQPDGHWQDSSRIADVILPYQLDGDVVVFPDNHPSIGWAARDIYETYVPMPRPPDVLAIAPQRADGHFLARECDDVAACLGAPPRIWIVRADTAIDPLQDMSPAKQVLIHTGYRVKYRWNYRQLSVILMEQRPPKTPARPTVKAPVKPAVRR</sequence>
<evidence type="ECO:0000256" key="9">
    <source>
        <dbReference type="SAM" id="Phobius"/>
    </source>
</evidence>
<dbReference type="InterPro" id="IPR050297">
    <property type="entry name" value="LipidA_mod_glycosyltrf_83"/>
</dbReference>
<evidence type="ECO:0000256" key="4">
    <source>
        <dbReference type="ARBA" id="ARBA00022679"/>
    </source>
</evidence>
<dbReference type="EMBL" id="JRTT01000001">
    <property type="protein sequence ID" value="KHD79223.1"/>
    <property type="molecule type" value="Genomic_DNA"/>
</dbReference>
<evidence type="ECO:0000256" key="8">
    <source>
        <dbReference type="SAM" id="MobiDB-lite"/>
    </source>
</evidence>
<feature type="transmembrane region" description="Helical" evidence="9">
    <location>
        <begin position="132"/>
        <end position="150"/>
    </location>
</feature>
<keyword evidence="4" id="KW-0808">Transferase</keyword>
<feature type="region of interest" description="Disordered" evidence="8">
    <location>
        <begin position="463"/>
        <end position="483"/>
    </location>
</feature>
<protein>
    <recommendedName>
        <fullName evidence="10">Glycosyltransferase RgtA/B/C/D-like domain-containing protein</fullName>
    </recommendedName>
</protein>
<dbReference type="RefSeq" id="WP_043521679.1">
    <property type="nucleotide sequence ID" value="NZ_BAABKU010000007.1"/>
</dbReference>
<dbReference type="Proteomes" id="UP000054537">
    <property type="component" value="Unassembled WGS sequence"/>
</dbReference>
<feature type="transmembrane region" description="Helical" evidence="9">
    <location>
        <begin position="287"/>
        <end position="306"/>
    </location>
</feature>
<dbReference type="AlphaFoldDB" id="A0A0A6UWE0"/>
<gene>
    <name evidence="11" type="ORF">MB27_00985</name>
</gene>
<evidence type="ECO:0000259" key="10">
    <source>
        <dbReference type="Pfam" id="PF13231"/>
    </source>
</evidence>
<evidence type="ECO:0000256" key="5">
    <source>
        <dbReference type="ARBA" id="ARBA00022692"/>
    </source>
</evidence>
<evidence type="ECO:0000256" key="6">
    <source>
        <dbReference type="ARBA" id="ARBA00022989"/>
    </source>
</evidence>
<comment type="caution">
    <text evidence="11">The sequence shown here is derived from an EMBL/GenBank/DDBJ whole genome shotgun (WGS) entry which is preliminary data.</text>
</comment>
<feature type="transmembrane region" description="Helical" evidence="9">
    <location>
        <begin position="237"/>
        <end position="255"/>
    </location>
</feature>
<evidence type="ECO:0000256" key="1">
    <source>
        <dbReference type="ARBA" id="ARBA00004651"/>
    </source>
</evidence>
<dbReference type="GO" id="GO:0005886">
    <property type="term" value="C:plasma membrane"/>
    <property type="evidence" value="ECO:0007669"/>
    <property type="project" value="UniProtKB-SubCell"/>
</dbReference>
<dbReference type="InterPro" id="IPR038731">
    <property type="entry name" value="RgtA/B/C-like"/>
</dbReference>
<evidence type="ECO:0000313" key="11">
    <source>
        <dbReference type="EMBL" id="KHD79223.1"/>
    </source>
</evidence>
<dbReference type="GO" id="GO:0010041">
    <property type="term" value="P:response to iron(III) ion"/>
    <property type="evidence" value="ECO:0007669"/>
    <property type="project" value="TreeGrafter"/>
</dbReference>
<reference evidence="11 12" key="1">
    <citation type="submission" date="2014-10" db="EMBL/GenBank/DDBJ databases">
        <title>Draft genome sequence of Actinoplanes utahensis NRRL 12052.</title>
        <authorList>
            <person name="Velasco-Bucheli B."/>
            <person name="del Cerro C."/>
            <person name="Hormigo D."/>
            <person name="Garcia J.L."/>
            <person name="Acebal C."/>
            <person name="Arroyo M."/>
            <person name="de la Mata I."/>
        </authorList>
    </citation>
    <scope>NUCLEOTIDE SEQUENCE [LARGE SCALE GENOMIC DNA]</scope>
    <source>
        <strain evidence="11 12">NRRL 12052</strain>
    </source>
</reference>
<dbReference type="GO" id="GO:0016763">
    <property type="term" value="F:pentosyltransferase activity"/>
    <property type="evidence" value="ECO:0007669"/>
    <property type="project" value="TreeGrafter"/>
</dbReference>
<keyword evidence="7 9" id="KW-0472">Membrane</keyword>
<keyword evidence="6 9" id="KW-1133">Transmembrane helix</keyword>
<feature type="domain" description="Glycosyltransferase RgtA/B/C/D-like" evidence="10">
    <location>
        <begin position="77"/>
        <end position="208"/>
    </location>
</feature>
<proteinExistence type="predicted"/>
<evidence type="ECO:0000256" key="2">
    <source>
        <dbReference type="ARBA" id="ARBA00022475"/>
    </source>
</evidence>
<dbReference type="PANTHER" id="PTHR33908">
    <property type="entry name" value="MANNOSYLTRANSFERASE YKCB-RELATED"/>
    <property type="match status" value="1"/>
</dbReference>
<evidence type="ECO:0000313" key="12">
    <source>
        <dbReference type="Proteomes" id="UP000054537"/>
    </source>
</evidence>